<organism evidence="2 3">
    <name type="scientific">Phialophora macrospora</name>
    <dbReference type="NCBI Taxonomy" id="1851006"/>
    <lineage>
        <taxon>Eukaryota</taxon>
        <taxon>Fungi</taxon>
        <taxon>Dikarya</taxon>
        <taxon>Ascomycota</taxon>
        <taxon>Pezizomycotina</taxon>
        <taxon>Eurotiomycetes</taxon>
        <taxon>Chaetothyriomycetidae</taxon>
        <taxon>Chaetothyriales</taxon>
        <taxon>Herpotrichiellaceae</taxon>
        <taxon>Phialophora</taxon>
    </lineage>
</organism>
<feature type="region of interest" description="Disordered" evidence="1">
    <location>
        <begin position="43"/>
        <end position="70"/>
    </location>
</feature>
<dbReference type="EMBL" id="KN846959">
    <property type="protein sequence ID" value="KIW66615.1"/>
    <property type="molecule type" value="Genomic_DNA"/>
</dbReference>
<gene>
    <name evidence="2" type="ORF">PV04_05932</name>
</gene>
<evidence type="ECO:0000256" key="1">
    <source>
        <dbReference type="SAM" id="MobiDB-lite"/>
    </source>
</evidence>
<reference evidence="2 3" key="1">
    <citation type="submission" date="2015-01" db="EMBL/GenBank/DDBJ databases">
        <title>The Genome Sequence of Capronia semiimmersa CBS27337.</title>
        <authorList>
            <consortium name="The Broad Institute Genomics Platform"/>
            <person name="Cuomo C."/>
            <person name="de Hoog S."/>
            <person name="Gorbushina A."/>
            <person name="Stielow B."/>
            <person name="Teixiera M."/>
            <person name="Abouelleil A."/>
            <person name="Chapman S.B."/>
            <person name="Priest M."/>
            <person name="Young S.K."/>
            <person name="Wortman J."/>
            <person name="Nusbaum C."/>
            <person name="Birren B."/>
        </authorList>
    </citation>
    <scope>NUCLEOTIDE SEQUENCE [LARGE SCALE GENOMIC DNA]</scope>
    <source>
        <strain evidence="2 3">CBS 27337</strain>
    </source>
</reference>
<proteinExistence type="predicted"/>
<accession>A0A0D2FIN3</accession>
<dbReference type="Proteomes" id="UP000054266">
    <property type="component" value="Unassembled WGS sequence"/>
</dbReference>
<feature type="compositionally biased region" description="Pro residues" evidence="1">
    <location>
        <begin position="49"/>
        <end position="59"/>
    </location>
</feature>
<dbReference type="AlphaFoldDB" id="A0A0D2FIN3"/>
<evidence type="ECO:0000313" key="2">
    <source>
        <dbReference type="EMBL" id="KIW66615.1"/>
    </source>
</evidence>
<dbReference type="HOGENOM" id="CLU_1594318_0_0_1"/>
<protein>
    <submittedName>
        <fullName evidence="2">Uncharacterized protein</fullName>
    </submittedName>
</protein>
<keyword evidence="3" id="KW-1185">Reference proteome</keyword>
<sequence length="167" mass="17923">MPRKPPPRINEWTTSVWRLLSIASALARDSSDLRRSASTAVVPNAAFPPAEPFTAPQPPERTYSDDVADESDAVESLTLTSERMLAGREEAAEDEAPVLVLTRMRGNMPSSSGVGAGGALLVRRERSVERMTLAERARNHQPCFFGLGAISVAVAALEGGHEEDLAV</sequence>
<evidence type="ECO:0000313" key="3">
    <source>
        <dbReference type="Proteomes" id="UP000054266"/>
    </source>
</evidence>
<name>A0A0D2FIN3_9EURO</name>